<dbReference type="OrthoDB" id="2669721at2759"/>
<name>A0A0D2KQB6_HYPSF</name>
<accession>A0A0D2KQB6</accession>
<dbReference type="Proteomes" id="UP000054270">
    <property type="component" value="Unassembled WGS sequence"/>
</dbReference>
<sequence length="395" mass="44908">MHLISLNLEDLLLGLWRGTIECDPTDSKQLWNWLVLVGDVWKAHGQRVADATPYLPGSFDRPPRNPAEKISSRYKAWEFLTYFFGLGPGLFYGILPPVYWKNYCKLVAGVRLLHQCLITKKELVHAHSLLHQFVAEFEELYYQRKASHIHFCRQSIHALLHLGPEIPRLGPGSTYTQWPMERSIGNLTEEIKQPSQPYANLAEHGARRAQMNTLMSLLPDLIPTPRSSHLAVDIGDGFVLSMADSCARSVSDVEQEAVKSFYLTRNIQIKENLKLHKWARLRLPNLQFVRTAWKEAQKPLHKVRISRNIQANEENFALISRYSPPDPALLTESSGALMVCKYQGVSSLEVILVKQIISCVAMVPFKQPHDGHFFVCKKMGLDMAFLGGIQENESV</sequence>
<dbReference type="EMBL" id="KN817614">
    <property type="protein sequence ID" value="KJA16802.1"/>
    <property type="molecule type" value="Genomic_DNA"/>
</dbReference>
<dbReference type="OMA" id="EREYYQH"/>
<feature type="signal peptide" evidence="1">
    <location>
        <begin position="1"/>
        <end position="22"/>
    </location>
</feature>
<evidence type="ECO:0000313" key="3">
    <source>
        <dbReference type="Proteomes" id="UP000054270"/>
    </source>
</evidence>
<proteinExistence type="predicted"/>
<reference evidence="3" key="1">
    <citation type="submission" date="2014-04" db="EMBL/GenBank/DDBJ databases">
        <title>Evolutionary Origins and Diversification of the Mycorrhizal Mutualists.</title>
        <authorList>
            <consortium name="DOE Joint Genome Institute"/>
            <consortium name="Mycorrhizal Genomics Consortium"/>
            <person name="Kohler A."/>
            <person name="Kuo A."/>
            <person name="Nagy L.G."/>
            <person name="Floudas D."/>
            <person name="Copeland A."/>
            <person name="Barry K.W."/>
            <person name="Cichocki N."/>
            <person name="Veneault-Fourrey C."/>
            <person name="LaButti K."/>
            <person name="Lindquist E.A."/>
            <person name="Lipzen A."/>
            <person name="Lundell T."/>
            <person name="Morin E."/>
            <person name="Murat C."/>
            <person name="Riley R."/>
            <person name="Ohm R."/>
            <person name="Sun H."/>
            <person name="Tunlid A."/>
            <person name="Henrissat B."/>
            <person name="Grigoriev I.V."/>
            <person name="Hibbett D.S."/>
            <person name="Martin F."/>
        </authorList>
    </citation>
    <scope>NUCLEOTIDE SEQUENCE [LARGE SCALE GENOMIC DNA]</scope>
    <source>
        <strain evidence="3">FD-334 SS-4</strain>
    </source>
</reference>
<gene>
    <name evidence="2" type="ORF">HYPSUDRAFT_147230</name>
</gene>
<keyword evidence="1" id="KW-0732">Signal</keyword>
<dbReference type="AlphaFoldDB" id="A0A0D2KQB6"/>
<evidence type="ECO:0000313" key="2">
    <source>
        <dbReference type="EMBL" id="KJA16802.1"/>
    </source>
</evidence>
<protein>
    <submittedName>
        <fullName evidence="2">Uncharacterized protein</fullName>
    </submittedName>
</protein>
<keyword evidence="3" id="KW-1185">Reference proteome</keyword>
<dbReference type="STRING" id="945553.A0A0D2KQB6"/>
<evidence type="ECO:0000256" key="1">
    <source>
        <dbReference type="SAM" id="SignalP"/>
    </source>
</evidence>
<organism evidence="2 3">
    <name type="scientific">Hypholoma sublateritium (strain FD-334 SS-4)</name>
    <dbReference type="NCBI Taxonomy" id="945553"/>
    <lineage>
        <taxon>Eukaryota</taxon>
        <taxon>Fungi</taxon>
        <taxon>Dikarya</taxon>
        <taxon>Basidiomycota</taxon>
        <taxon>Agaricomycotina</taxon>
        <taxon>Agaricomycetes</taxon>
        <taxon>Agaricomycetidae</taxon>
        <taxon>Agaricales</taxon>
        <taxon>Agaricineae</taxon>
        <taxon>Strophariaceae</taxon>
        <taxon>Hypholoma</taxon>
    </lineage>
</organism>
<dbReference type="PANTHER" id="PTHR46579">
    <property type="entry name" value="F5/8 TYPE C DOMAIN-CONTAINING PROTEIN-RELATED"/>
    <property type="match status" value="1"/>
</dbReference>
<feature type="chain" id="PRO_5002246374" evidence="1">
    <location>
        <begin position="23"/>
        <end position="395"/>
    </location>
</feature>
<dbReference type="PANTHER" id="PTHR46579:SF1">
    <property type="entry name" value="F5_8 TYPE C DOMAIN-CONTAINING PROTEIN"/>
    <property type="match status" value="1"/>
</dbReference>